<feature type="region of interest" description="Disordered" evidence="1">
    <location>
        <begin position="1"/>
        <end position="49"/>
    </location>
</feature>
<dbReference type="EMBL" id="CP058932">
    <property type="protein sequence ID" value="QLI65648.1"/>
    <property type="molecule type" value="Genomic_DNA"/>
</dbReference>
<dbReference type="Proteomes" id="UP000510686">
    <property type="component" value="Chromosome 1"/>
</dbReference>
<feature type="region of interest" description="Disordered" evidence="1">
    <location>
        <begin position="70"/>
        <end position="94"/>
    </location>
</feature>
<evidence type="ECO:0000313" key="3">
    <source>
        <dbReference type="Proteomes" id="UP000510686"/>
    </source>
</evidence>
<sequence length="574" mass="64352">MAPQELEPNLGTADRSGQPPSTSPTTPNRVHVVTKSHSSSPGKRRARQPLTIRVNLTERQMNKVTQAITHTVDKSPTRTQKPAVPTMPTPLTPKREICDRNEAQLADERKGGENHADEGFPTILEMAPKNPDRVLRVGSLAQRRNQTPPPPINTITEVQQSHIHHSRQESISGLEILPEKQPSEKKKPEEGDRPGPGSSGYMCSGKTEHTMYTTDYESPGQQVNRAILDMYNSWSNIRAPNARPEYPKRHQSLMKGQKRSQSTPDPIDSCSAPSPASDEAFSGVTRHEVPQHLTGVIEPSPQFSPLPLYFRGQNFPSTRKGEKTMIGQNGWLECTGKADNDEKKPQVKKLGFFLNSIKKIAKDVTAELNTSNRRSNLSSPDLTNSSPVTISLDAREQSLLYCELEFHLTSAMNGYITAEFEKGHLLPDNLKKTSDAWIQQGRPRVISFRYDLETQLELVALHLKEFNFYGRRQNNPAEIIGLLHSMKVNARAMRVRTFCQPDSVIAKQLIDSQSLFNMLNVSNAQQLALAEIGRFFRMIVERECAKHEPVGRHTRSTIPGSTGWQNSHHADLRR</sequence>
<reference evidence="2 3" key="1">
    <citation type="submission" date="2020-07" db="EMBL/GenBank/DDBJ databases">
        <title>Telomere length de novo assembly of all 7 chromosomes of the fungus, Metarhizium brunneum, using a novel assembly pipeline.</title>
        <authorList>
            <person name="Saud z."/>
            <person name="Kortsinoglou A."/>
            <person name="Kouvelis V.N."/>
            <person name="Butt T.M."/>
        </authorList>
    </citation>
    <scope>NUCLEOTIDE SEQUENCE [LARGE SCALE GENOMIC DNA]</scope>
    <source>
        <strain evidence="2 3">4556</strain>
    </source>
</reference>
<feature type="region of interest" description="Disordered" evidence="1">
    <location>
        <begin position="142"/>
        <end position="206"/>
    </location>
</feature>
<evidence type="ECO:0000256" key="1">
    <source>
        <dbReference type="SAM" id="MobiDB-lite"/>
    </source>
</evidence>
<keyword evidence="3" id="KW-1185">Reference proteome</keyword>
<feature type="compositionally biased region" description="Polar residues" evidence="1">
    <location>
        <begin position="556"/>
        <end position="567"/>
    </location>
</feature>
<protein>
    <submittedName>
        <fullName evidence="2">Uncharacterized protein</fullName>
    </submittedName>
</protein>
<name>A0A7D5Z3D6_9HYPO</name>
<feature type="region of interest" description="Disordered" evidence="1">
    <location>
        <begin position="107"/>
        <end position="130"/>
    </location>
</feature>
<dbReference type="RefSeq" id="XP_014549708.2">
    <property type="nucleotide sequence ID" value="XM_014694222.2"/>
</dbReference>
<dbReference type="AlphaFoldDB" id="A0A7D5Z3D6"/>
<feature type="region of interest" description="Disordered" evidence="1">
    <location>
        <begin position="550"/>
        <end position="574"/>
    </location>
</feature>
<organism evidence="2 3">
    <name type="scientific">Metarhizium brunneum</name>
    <dbReference type="NCBI Taxonomy" id="500148"/>
    <lineage>
        <taxon>Eukaryota</taxon>
        <taxon>Fungi</taxon>
        <taxon>Dikarya</taxon>
        <taxon>Ascomycota</taxon>
        <taxon>Pezizomycotina</taxon>
        <taxon>Sordariomycetes</taxon>
        <taxon>Hypocreomycetidae</taxon>
        <taxon>Hypocreales</taxon>
        <taxon>Clavicipitaceae</taxon>
        <taxon>Metarhizium</taxon>
    </lineage>
</organism>
<evidence type="ECO:0000313" key="2">
    <source>
        <dbReference type="EMBL" id="QLI65648.1"/>
    </source>
</evidence>
<feature type="compositionally biased region" description="Basic residues" evidence="1">
    <location>
        <begin position="249"/>
        <end position="258"/>
    </location>
</feature>
<accession>A0A7D5Z3D6</accession>
<dbReference type="GeneID" id="26239152"/>
<feature type="compositionally biased region" description="Basic and acidic residues" evidence="1">
    <location>
        <begin position="107"/>
        <end position="118"/>
    </location>
</feature>
<feature type="compositionally biased region" description="Basic and acidic residues" evidence="1">
    <location>
        <begin position="177"/>
        <end position="193"/>
    </location>
</feature>
<feature type="region of interest" description="Disordered" evidence="1">
    <location>
        <begin position="238"/>
        <end position="281"/>
    </location>
</feature>
<gene>
    <name evidence="2" type="ORF">G6M90_00g008000</name>
</gene>
<dbReference type="OrthoDB" id="5229017at2759"/>
<dbReference type="KEGG" id="mbrn:26239152"/>
<proteinExistence type="predicted"/>